<reference evidence="2 3" key="1">
    <citation type="journal article" date="2023" name="Hortic Res">
        <title>Pangenome of water caltrop reveals structural variations and asymmetric subgenome divergence after allopolyploidization.</title>
        <authorList>
            <person name="Zhang X."/>
            <person name="Chen Y."/>
            <person name="Wang L."/>
            <person name="Yuan Y."/>
            <person name="Fang M."/>
            <person name="Shi L."/>
            <person name="Lu R."/>
            <person name="Comes H.P."/>
            <person name="Ma Y."/>
            <person name="Chen Y."/>
            <person name="Huang G."/>
            <person name="Zhou Y."/>
            <person name="Zheng Z."/>
            <person name="Qiu Y."/>
        </authorList>
    </citation>
    <scope>NUCLEOTIDE SEQUENCE [LARGE SCALE GENOMIC DNA]</scope>
    <source>
        <strain evidence="2">F231</strain>
    </source>
</reference>
<dbReference type="InterPro" id="IPR011060">
    <property type="entry name" value="RibuloseP-bd_barrel"/>
</dbReference>
<name>A0AAN7QE96_TRANT</name>
<proteinExistence type="inferred from homology"/>
<organism evidence="2 3">
    <name type="scientific">Trapa natans</name>
    <name type="common">Water chestnut</name>
    <dbReference type="NCBI Taxonomy" id="22666"/>
    <lineage>
        <taxon>Eukaryota</taxon>
        <taxon>Viridiplantae</taxon>
        <taxon>Streptophyta</taxon>
        <taxon>Embryophyta</taxon>
        <taxon>Tracheophyta</taxon>
        <taxon>Spermatophyta</taxon>
        <taxon>Magnoliopsida</taxon>
        <taxon>eudicotyledons</taxon>
        <taxon>Gunneridae</taxon>
        <taxon>Pentapetalae</taxon>
        <taxon>rosids</taxon>
        <taxon>malvids</taxon>
        <taxon>Myrtales</taxon>
        <taxon>Lythraceae</taxon>
        <taxon>Trapa</taxon>
    </lineage>
</organism>
<sequence>MDKVRNLGKPVDLAGQYYMDGADEVSCINITGFRVFPLGDLPMPQVLRYTSENVFVPLTVDGGGIRDFTDANGSVEVAVEHFRSGADKISVGKDAVYAAEEYVKIGKSTLEKMSRVHGNQIDLPQRAFKFI</sequence>
<dbReference type="EMBL" id="JAXQNO010000023">
    <property type="protein sequence ID" value="KAK4765032.1"/>
    <property type="molecule type" value="Genomic_DNA"/>
</dbReference>
<dbReference type="Proteomes" id="UP001346149">
    <property type="component" value="Unassembled WGS sequence"/>
</dbReference>
<dbReference type="SUPFAM" id="SSF51366">
    <property type="entry name" value="Ribulose-phoshate binding barrel"/>
    <property type="match status" value="1"/>
</dbReference>
<evidence type="ECO:0000256" key="1">
    <source>
        <dbReference type="RuleBase" id="RU003657"/>
    </source>
</evidence>
<keyword evidence="1" id="KW-0368">Histidine biosynthesis</keyword>
<dbReference type="Gene3D" id="3.20.20.70">
    <property type="entry name" value="Aldolase class I"/>
    <property type="match status" value="1"/>
</dbReference>
<gene>
    <name evidence="2" type="ORF">SAY86_026122</name>
</gene>
<dbReference type="Pfam" id="PF00977">
    <property type="entry name" value="His_biosynth"/>
    <property type="match status" value="1"/>
</dbReference>
<dbReference type="InterPro" id="IPR013785">
    <property type="entry name" value="Aldolase_TIM"/>
</dbReference>
<protein>
    <submittedName>
        <fullName evidence="2">Uncharacterized protein</fullName>
    </submittedName>
</protein>
<dbReference type="AlphaFoldDB" id="A0AAN7QE96"/>
<keyword evidence="1" id="KW-0028">Amino-acid biosynthesis</keyword>
<evidence type="ECO:0000313" key="2">
    <source>
        <dbReference type="EMBL" id="KAK4765032.1"/>
    </source>
</evidence>
<accession>A0AAN7QE96</accession>
<comment type="similarity">
    <text evidence="1">Belongs to the HisA/HisF family.</text>
</comment>
<dbReference type="PANTHER" id="PTHR21235:SF2">
    <property type="entry name" value="IMIDAZOLE GLYCEROL PHOSPHATE SYNTHASE HISHF"/>
    <property type="match status" value="1"/>
</dbReference>
<evidence type="ECO:0000313" key="3">
    <source>
        <dbReference type="Proteomes" id="UP001346149"/>
    </source>
</evidence>
<dbReference type="GO" id="GO:0000105">
    <property type="term" value="P:L-histidine biosynthetic process"/>
    <property type="evidence" value="ECO:0007669"/>
    <property type="project" value="UniProtKB-KW"/>
</dbReference>
<dbReference type="PANTHER" id="PTHR21235">
    <property type="entry name" value="IMIDAZOLE GLYCEROL PHOSPHATE SYNTHASE SUBUNIT HISF/H IGP SYNTHASE SUBUNIT HISF/H"/>
    <property type="match status" value="1"/>
</dbReference>
<keyword evidence="3" id="KW-1185">Reference proteome</keyword>
<dbReference type="InterPro" id="IPR006062">
    <property type="entry name" value="His_biosynth"/>
</dbReference>
<comment type="caution">
    <text evidence="2">The sequence shown here is derived from an EMBL/GenBank/DDBJ whole genome shotgun (WGS) entry which is preliminary data.</text>
</comment>
<dbReference type="GO" id="GO:0000107">
    <property type="term" value="F:imidazoleglycerol-phosphate synthase activity"/>
    <property type="evidence" value="ECO:0007669"/>
    <property type="project" value="TreeGrafter"/>
</dbReference>
<dbReference type="InterPro" id="IPR050064">
    <property type="entry name" value="IGPS_HisA/HisF"/>
</dbReference>